<evidence type="ECO:0000256" key="7">
    <source>
        <dbReference type="ARBA" id="ARBA00022958"/>
    </source>
</evidence>
<dbReference type="Pfam" id="PF06736">
    <property type="entry name" value="TMEM175"/>
    <property type="match status" value="1"/>
</dbReference>
<evidence type="ECO:0000256" key="9">
    <source>
        <dbReference type="ARBA" id="ARBA00023065"/>
    </source>
</evidence>
<evidence type="ECO:0008006" key="16">
    <source>
        <dbReference type="Google" id="ProtNLM"/>
    </source>
</evidence>
<keyword evidence="10 13" id="KW-0472">Membrane</keyword>
<dbReference type="PANTHER" id="PTHR31462">
    <property type="entry name" value="ENDOSOMAL/LYSOSOMAL POTASSIUM CHANNEL TMEM175"/>
    <property type="match status" value="1"/>
</dbReference>
<comment type="similarity">
    <text evidence="2">Belongs to the TMEM175 family.</text>
</comment>
<accession>B8GFY1</accession>
<gene>
    <name evidence="14" type="ordered locus">Mpal_2754</name>
</gene>
<keyword evidence="8 13" id="KW-1133">Transmembrane helix</keyword>
<evidence type="ECO:0000256" key="8">
    <source>
        <dbReference type="ARBA" id="ARBA00022989"/>
    </source>
</evidence>
<reference evidence="14 15" key="1">
    <citation type="journal article" date="2015" name="Genome Announc.">
        <title>Complete Genome Sequence of Methanosphaerula palustris E1-9CT, a Hydrogenotrophic Methanogen Isolated from a Minerotrophic Fen Peatland.</title>
        <authorList>
            <person name="Cadillo-Quiroz H."/>
            <person name="Browne P."/>
            <person name="Kyrpides N."/>
            <person name="Woyke T."/>
            <person name="Goodwin L."/>
            <person name="Detter C."/>
            <person name="Yavitt J.B."/>
            <person name="Zinder S.H."/>
        </authorList>
    </citation>
    <scope>NUCLEOTIDE SEQUENCE [LARGE SCALE GENOMIC DNA]</scope>
    <source>
        <strain evidence="15">ATCC BAA-1556 / DSM 19958 / E1-9c</strain>
    </source>
</reference>
<keyword evidence="3" id="KW-0813">Transport</keyword>
<keyword evidence="11" id="KW-0407">Ion channel</keyword>
<dbReference type="OrthoDB" id="10769at2157"/>
<dbReference type="Proteomes" id="UP000002457">
    <property type="component" value="Chromosome"/>
</dbReference>
<organism evidence="14 15">
    <name type="scientific">Methanosphaerula palustris (strain ATCC BAA-1556 / DSM 19958 / E1-9c)</name>
    <dbReference type="NCBI Taxonomy" id="521011"/>
    <lineage>
        <taxon>Archaea</taxon>
        <taxon>Methanobacteriati</taxon>
        <taxon>Methanobacteriota</taxon>
        <taxon>Stenosarchaea group</taxon>
        <taxon>Methanomicrobia</taxon>
        <taxon>Methanomicrobiales</taxon>
        <taxon>Methanoregulaceae</taxon>
        <taxon>Methanosphaerula</taxon>
    </lineage>
</organism>
<evidence type="ECO:0000256" key="12">
    <source>
        <dbReference type="ARBA" id="ARBA00034430"/>
    </source>
</evidence>
<feature type="transmembrane region" description="Helical" evidence="13">
    <location>
        <begin position="167"/>
        <end position="189"/>
    </location>
</feature>
<dbReference type="GO" id="GO:0005267">
    <property type="term" value="F:potassium channel activity"/>
    <property type="evidence" value="ECO:0007669"/>
    <property type="project" value="UniProtKB-KW"/>
</dbReference>
<keyword evidence="9" id="KW-0406">Ion transport</keyword>
<dbReference type="EMBL" id="CP001338">
    <property type="protein sequence ID" value="ACL18014.1"/>
    <property type="molecule type" value="Genomic_DNA"/>
</dbReference>
<sequence length="216" mass="24100">MEEENEFDNEMHLTKGRLEGLSDGIFAFSMTLLVLGVDLPDKATIVQSNEYAIHVLLSLGSDFFHYVLAFLILGAIWLSHHTNFHFIWHVDKIFVWINLITLMFVALLPFSTSFSGDFPGASLGAIVFDANLFAISMGLFFQWLYATAGHRLVKPTVEALFIRRVRFRIFTIPIVALVGILLALAGFTWSSAVYMTLPLIKLGIGRVSVTLSGAEK</sequence>
<dbReference type="HOGENOM" id="CLU_090238_3_2_2"/>
<evidence type="ECO:0000313" key="14">
    <source>
        <dbReference type="EMBL" id="ACL18014.1"/>
    </source>
</evidence>
<keyword evidence="4" id="KW-0633">Potassium transport</keyword>
<comment type="subcellular location">
    <subcellularLocation>
        <location evidence="1">Membrane</location>
        <topology evidence="1">Multi-pass membrane protein</topology>
    </subcellularLocation>
</comment>
<evidence type="ECO:0000256" key="3">
    <source>
        <dbReference type="ARBA" id="ARBA00022448"/>
    </source>
</evidence>
<dbReference type="AlphaFoldDB" id="B8GFY1"/>
<dbReference type="GO" id="GO:0016020">
    <property type="term" value="C:membrane"/>
    <property type="evidence" value="ECO:0007669"/>
    <property type="project" value="UniProtKB-SubCell"/>
</dbReference>
<dbReference type="eggNOG" id="arCOG04887">
    <property type="taxonomic scope" value="Archaea"/>
</dbReference>
<dbReference type="GeneID" id="7270863"/>
<keyword evidence="7" id="KW-0630">Potassium</keyword>
<protein>
    <recommendedName>
        <fullName evidence="16">Integral membrane protein</fullName>
    </recommendedName>
</protein>
<keyword evidence="15" id="KW-1185">Reference proteome</keyword>
<evidence type="ECO:0000256" key="2">
    <source>
        <dbReference type="ARBA" id="ARBA00006920"/>
    </source>
</evidence>
<feature type="transmembrane region" description="Helical" evidence="13">
    <location>
        <begin position="21"/>
        <end position="39"/>
    </location>
</feature>
<dbReference type="KEGG" id="mpl:Mpal_2754"/>
<dbReference type="RefSeq" id="WP_012619333.1">
    <property type="nucleotide sequence ID" value="NC_011832.1"/>
</dbReference>
<dbReference type="PANTHER" id="PTHR31462:SF5">
    <property type="entry name" value="ENDOSOMAL_LYSOSOMAL PROTON CHANNEL TMEM175"/>
    <property type="match status" value="1"/>
</dbReference>
<evidence type="ECO:0000256" key="11">
    <source>
        <dbReference type="ARBA" id="ARBA00023303"/>
    </source>
</evidence>
<keyword evidence="6" id="KW-0631">Potassium channel</keyword>
<evidence type="ECO:0000256" key="4">
    <source>
        <dbReference type="ARBA" id="ARBA00022538"/>
    </source>
</evidence>
<evidence type="ECO:0000313" key="15">
    <source>
        <dbReference type="Proteomes" id="UP000002457"/>
    </source>
</evidence>
<dbReference type="GO" id="GO:0015252">
    <property type="term" value="F:proton channel activity"/>
    <property type="evidence" value="ECO:0007669"/>
    <property type="project" value="InterPro"/>
</dbReference>
<feature type="transmembrane region" description="Helical" evidence="13">
    <location>
        <begin position="123"/>
        <end position="146"/>
    </location>
</feature>
<evidence type="ECO:0000256" key="13">
    <source>
        <dbReference type="SAM" id="Phobius"/>
    </source>
</evidence>
<comment type="catalytic activity">
    <reaction evidence="12">
        <text>K(+)(in) = K(+)(out)</text>
        <dbReference type="Rhea" id="RHEA:29463"/>
        <dbReference type="ChEBI" id="CHEBI:29103"/>
    </reaction>
</comment>
<proteinExistence type="inferred from homology"/>
<evidence type="ECO:0000256" key="1">
    <source>
        <dbReference type="ARBA" id="ARBA00004141"/>
    </source>
</evidence>
<name>B8GFY1_METPE</name>
<feature type="transmembrane region" description="Helical" evidence="13">
    <location>
        <begin position="51"/>
        <end position="78"/>
    </location>
</feature>
<evidence type="ECO:0000256" key="10">
    <source>
        <dbReference type="ARBA" id="ARBA00023136"/>
    </source>
</evidence>
<keyword evidence="5 13" id="KW-0812">Transmembrane</keyword>
<evidence type="ECO:0000256" key="6">
    <source>
        <dbReference type="ARBA" id="ARBA00022826"/>
    </source>
</evidence>
<feature type="transmembrane region" description="Helical" evidence="13">
    <location>
        <begin position="90"/>
        <end position="111"/>
    </location>
</feature>
<evidence type="ECO:0000256" key="5">
    <source>
        <dbReference type="ARBA" id="ARBA00022692"/>
    </source>
</evidence>
<dbReference type="InterPro" id="IPR010617">
    <property type="entry name" value="TMEM175-like"/>
</dbReference>